<protein>
    <submittedName>
        <fullName evidence="1">Group XIIA secretory phospholipase A2</fullName>
    </submittedName>
</protein>
<evidence type="ECO:0000313" key="1">
    <source>
        <dbReference type="EMBL" id="TFK01458.1"/>
    </source>
</evidence>
<name>A0A4D9DZC6_9SAUR</name>
<gene>
    <name evidence="1" type="ORF">DR999_PMT16322</name>
</gene>
<dbReference type="EMBL" id="QXTE01000228">
    <property type="protein sequence ID" value="TFK01458.1"/>
    <property type="molecule type" value="Genomic_DNA"/>
</dbReference>
<evidence type="ECO:0000313" key="2">
    <source>
        <dbReference type="Proteomes" id="UP000297703"/>
    </source>
</evidence>
<accession>A0A4D9DZC6</accession>
<comment type="caution">
    <text evidence="1">The sequence shown here is derived from an EMBL/GenBank/DDBJ whole genome shotgun (WGS) entry which is preliminary data.</text>
</comment>
<keyword evidence="2" id="KW-1185">Reference proteome</keyword>
<organism evidence="1 2">
    <name type="scientific">Platysternon megacephalum</name>
    <name type="common">big-headed turtle</name>
    <dbReference type="NCBI Taxonomy" id="55544"/>
    <lineage>
        <taxon>Eukaryota</taxon>
        <taxon>Metazoa</taxon>
        <taxon>Chordata</taxon>
        <taxon>Craniata</taxon>
        <taxon>Vertebrata</taxon>
        <taxon>Euteleostomi</taxon>
        <taxon>Archelosauria</taxon>
        <taxon>Testudinata</taxon>
        <taxon>Testudines</taxon>
        <taxon>Cryptodira</taxon>
        <taxon>Durocryptodira</taxon>
        <taxon>Testudinoidea</taxon>
        <taxon>Platysternidae</taxon>
        <taxon>Platysternon</taxon>
    </lineage>
</organism>
<sequence>MGCRHPFPAGQNHSSFQHVTGVYNPPCRELEVRLSNRTPHTHCAPHPALCNKLLSHLEKKSEIRVILSLPFDLRSRGRGSSLYPALKMLRVTRASTQHLPRDYTGTMTSPVNPQPFRAFRFSI</sequence>
<dbReference type="Proteomes" id="UP000297703">
    <property type="component" value="Unassembled WGS sequence"/>
</dbReference>
<reference evidence="1 2" key="2">
    <citation type="submission" date="2019-04" db="EMBL/GenBank/DDBJ databases">
        <title>The genome sequence of big-headed turtle.</title>
        <authorList>
            <person name="Gong S."/>
        </authorList>
    </citation>
    <scope>NUCLEOTIDE SEQUENCE [LARGE SCALE GENOMIC DNA]</scope>
    <source>
        <strain evidence="1">DO16091913</strain>
        <tissue evidence="1">Muscle</tissue>
    </source>
</reference>
<reference evidence="1 2" key="1">
    <citation type="submission" date="2019-04" db="EMBL/GenBank/DDBJ databases">
        <title>Draft genome of the big-headed turtle Platysternon megacephalum.</title>
        <authorList>
            <person name="Gong S."/>
        </authorList>
    </citation>
    <scope>NUCLEOTIDE SEQUENCE [LARGE SCALE GENOMIC DNA]</scope>
    <source>
        <strain evidence="1">DO16091913</strain>
        <tissue evidence="1">Muscle</tissue>
    </source>
</reference>
<dbReference type="AlphaFoldDB" id="A0A4D9DZC6"/>
<proteinExistence type="predicted"/>